<keyword evidence="4" id="KW-1185">Reference proteome</keyword>
<accession>A0A091D8W9</accession>
<dbReference type="Proteomes" id="UP000028990">
    <property type="component" value="Unassembled WGS sequence"/>
</dbReference>
<evidence type="ECO:0000259" key="2">
    <source>
        <dbReference type="Pfam" id="PF04774"/>
    </source>
</evidence>
<proteinExistence type="predicted"/>
<dbReference type="EMBL" id="KN122728">
    <property type="protein sequence ID" value="KFO28574.1"/>
    <property type="molecule type" value="Genomic_DNA"/>
</dbReference>
<evidence type="ECO:0000256" key="1">
    <source>
        <dbReference type="SAM" id="MobiDB-lite"/>
    </source>
</evidence>
<feature type="compositionally biased region" description="Basic and acidic residues" evidence="1">
    <location>
        <begin position="1"/>
        <end position="16"/>
    </location>
</feature>
<evidence type="ECO:0000313" key="3">
    <source>
        <dbReference type="EMBL" id="KFO28574.1"/>
    </source>
</evidence>
<feature type="region of interest" description="Disordered" evidence="1">
    <location>
        <begin position="1"/>
        <end position="94"/>
    </location>
</feature>
<dbReference type="AlphaFoldDB" id="A0A091D8W9"/>
<protein>
    <submittedName>
        <fullName evidence="3">Plasminogen activator inhibitor 1 RNA-binding protein</fullName>
    </submittedName>
</protein>
<name>A0A091D8W9_FUKDA</name>
<reference evidence="3 4" key="1">
    <citation type="submission" date="2013-11" db="EMBL/GenBank/DDBJ databases">
        <title>The Damaraland mole rat (Fukomys damarensis) genome and evolution of African mole rats.</title>
        <authorList>
            <person name="Gladyshev V.N."/>
            <person name="Fang X."/>
        </authorList>
    </citation>
    <scope>NUCLEOTIDE SEQUENCE [LARGE SCALE GENOMIC DNA]</scope>
    <source>
        <tissue evidence="3">Liver</tissue>
    </source>
</reference>
<gene>
    <name evidence="3" type="ORF">H920_10020</name>
</gene>
<evidence type="ECO:0000313" key="4">
    <source>
        <dbReference type="Proteomes" id="UP000028990"/>
    </source>
</evidence>
<organism evidence="3 4">
    <name type="scientific">Fukomys damarensis</name>
    <name type="common">Damaraland mole rat</name>
    <name type="synonym">Cryptomys damarensis</name>
    <dbReference type="NCBI Taxonomy" id="885580"/>
    <lineage>
        <taxon>Eukaryota</taxon>
        <taxon>Metazoa</taxon>
        <taxon>Chordata</taxon>
        <taxon>Craniata</taxon>
        <taxon>Vertebrata</taxon>
        <taxon>Euteleostomi</taxon>
        <taxon>Mammalia</taxon>
        <taxon>Eutheria</taxon>
        <taxon>Euarchontoglires</taxon>
        <taxon>Glires</taxon>
        <taxon>Rodentia</taxon>
        <taxon>Hystricomorpha</taxon>
        <taxon>Bathyergidae</taxon>
        <taxon>Fukomys</taxon>
    </lineage>
</organism>
<feature type="compositionally biased region" description="Basic and acidic residues" evidence="1">
    <location>
        <begin position="23"/>
        <end position="32"/>
    </location>
</feature>
<sequence length="94" mass="10285">MTLDEWKAIRNRDRTKVKSNIRKPNEGADGQRKRFTLKPPRWTITSGNPAGDQLWRPRPPRAGGRGGPNPGSRTDKSSPSAPDVEAPDASLALA</sequence>
<feature type="domain" description="Hyaluronan/mRNA-binding protein" evidence="2">
    <location>
        <begin position="1"/>
        <end position="26"/>
    </location>
</feature>
<dbReference type="InterPro" id="IPR006861">
    <property type="entry name" value="HABP4_PAIRBP1-bd"/>
</dbReference>
<dbReference type="Pfam" id="PF04774">
    <property type="entry name" value="HABP4_PAI-RBP1"/>
    <property type="match status" value="1"/>
</dbReference>